<evidence type="ECO:0000259" key="1">
    <source>
        <dbReference type="SMART" id="SM01022"/>
    </source>
</evidence>
<feature type="domain" description="ASCH" evidence="1">
    <location>
        <begin position="18"/>
        <end position="134"/>
    </location>
</feature>
<accession>M9R736</accession>
<proteinExistence type="predicted"/>
<dbReference type="InterPro" id="IPR007374">
    <property type="entry name" value="ASCH_domain"/>
</dbReference>
<dbReference type="InterPro" id="IPR009326">
    <property type="entry name" value="DUF984"/>
</dbReference>
<keyword evidence="3" id="KW-1185">Reference proteome</keyword>
<dbReference type="EMBL" id="CP003740">
    <property type="protein sequence ID" value="AGI66146.1"/>
    <property type="molecule type" value="Genomic_DNA"/>
</dbReference>
<protein>
    <recommendedName>
        <fullName evidence="1">ASCH domain-containing protein</fullName>
    </recommendedName>
</protein>
<dbReference type="RefSeq" id="WP_015498200.1">
    <property type="nucleotide sequence ID" value="NC_020911.1"/>
</dbReference>
<name>M9R736_9RHOB</name>
<gene>
    <name evidence="2" type="ORF">OAN307_c04030</name>
</gene>
<dbReference type="PANTHER" id="PTHR39203:SF1">
    <property type="entry name" value="CYTOPLASMIC PROTEIN"/>
    <property type="match status" value="1"/>
</dbReference>
<dbReference type="eggNOG" id="COG4405">
    <property type="taxonomic scope" value="Bacteria"/>
</dbReference>
<reference evidence="2 3" key="1">
    <citation type="journal article" date="2013" name="PLoS ONE">
        <title>Poles Apart: Arctic and Antarctic Octadecabacter strains Share High Genome Plasticity and a New Type of Xanthorhodopsin.</title>
        <authorList>
            <person name="Vollmers J."/>
            <person name="Voget S."/>
            <person name="Dietrich S."/>
            <person name="Gollnow K."/>
            <person name="Smits M."/>
            <person name="Meyer K."/>
            <person name="Brinkhoff T."/>
            <person name="Simon M."/>
            <person name="Daniel R."/>
        </authorList>
    </citation>
    <scope>NUCLEOTIDE SEQUENCE [LARGE SCALE GENOMIC DNA]</scope>
    <source>
        <strain evidence="2 3">307</strain>
    </source>
</reference>
<dbReference type="Gene3D" id="3.10.400.10">
    <property type="entry name" value="Sulfate adenylyltransferase"/>
    <property type="match status" value="1"/>
</dbReference>
<dbReference type="KEGG" id="oat:OAN307_c04030"/>
<dbReference type="OrthoDB" id="9807542at2"/>
<dbReference type="PANTHER" id="PTHR39203">
    <property type="entry name" value="CYTOPLASMIC PROTEIN-RELATED"/>
    <property type="match status" value="1"/>
</dbReference>
<dbReference type="HOGENOM" id="CLU_102450_2_0_5"/>
<dbReference type="Pfam" id="PF04266">
    <property type="entry name" value="ASCH"/>
    <property type="match status" value="1"/>
</dbReference>
<dbReference type="InterPro" id="IPR015947">
    <property type="entry name" value="PUA-like_sf"/>
</dbReference>
<sequence length="145" mass="16278">MTDNIEDLQITYPGAGTFQFGDSAETCTALIALVRTGKKRANCAPLRDFKDEPEAMPVVDRIDIVADWDGQPTFVVKTVRVDEVRYCDVTENMAKADGFETLLAWRKANKAIISRGGNWDPVLPMLFEFFSLVEDLDGRQIEEKS</sequence>
<dbReference type="SMART" id="SM01022">
    <property type="entry name" value="ASCH"/>
    <property type="match status" value="1"/>
</dbReference>
<dbReference type="Proteomes" id="UP000005307">
    <property type="component" value="Chromosome"/>
</dbReference>
<evidence type="ECO:0000313" key="2">
    <source>
        <dbReference type="EMBL" id="AGI66146.1"/>
    </source>
</evidence>
<dbReference type="SUPFAM" id="SSF88697">
    <property type="entry name" value="PUA domain-like"/>
    <property type="match status" value="1"/>
</dbReference>
<dbReference type="STRING" id="391626.OAN307_c04030"/>
<organism evidence="2 3">
    <name type="scientific">Octadecabacter antarcticus 307</name>
    <dbReference type="NCBI Taxonomy" id="391626"/>
    <lineage>
        <taxon>Bacteria</taxon>
        <taxon>Pseudomonadati</taxon>
        <taxon>Pseudomonadota</taxon>
        <taxon>Alphaproteobacteria</taxon>
        <taxon>Rhodobacterales</taxon>
        <taxon>Roseobacteraceae</taxon>
        <taxon>Octadecabacter</taxon>
    </lineage>
</organism>
<evidence type="ECO:0000313" key="3">
    <source>
        <dbReference type="Proteomes" id="UP000005307"/>
    </source>
</evidence>
<dbReference type="AlphaFoldDB" id="M9R736"/>